<dbReference type="SUPFAM" id="SSF55681">
    <property type="entry name" value="Class II aaRS and biotin synthetases"/>
    <property type="match status" value="1"/>
</dbReference>
<dbReference type="EC" id="6.1.1.15" evidence="8"/>
<organism evidence="10 11">
    <name type="scientific">Candidatus Komeilibacteria bacterium CG_4_10_14_0_8_um_filter_37_78</name>
    <dbReference type="NCBI Taxonomy" id="1974471"/>
    <lineage>
        <taxon>Bacteria</taxon>
        <taxon>Candidatus Komeiliibacteriota</taxon>
    </lineage>
</organism>
<dbReference type="Pfam" id="PF03129">
    <property type="entry name" value="HGTP_anticodon"/>
    <property type="match status" value="1"/>
</dbReference>
<reference evidence="11" key="1">
    <citation type="submission" date="2017-09" db="EMBL/GenBank/DDBJ databases">
        <title>Depth-based differentiation of microbial function through sediment-hosted aquifers and enrichment of novel symbionts in the deep terrestrial subsurface.</title>
        <authorList>
            <person name="Probst A.J."/>
            <person name="Ladd B."/>
            <person name="Jarett J.K."/>
            <person name="Geller-Mcgrath D.E."/>
            <person name="Sieber C.M.K."/>
            <person name="Emerson J.B."/>
            <person name="Anantharaman K."/>
            <person name="Thomas B.C."/>
            <person name="Malmstrom R."/>
            <person name="Stieglmeier M."/>
            <person name="Klingl A."/>
            <person name="Woyke T."/>
            <person name="Ryan C.M."/>
            <person name="Banfield J.F."/>
        </authorList>
    </citation>
    <scope>NUCLEOTIDE SEQUENCE [LARGE SCALE GENOMIC DNA]</scope>
</reference>
<evidence type="ECO:0000259" key="9">
    <source>
        <dbReference type="PROSITE" id="PS50862"/>
    </source>
</evidence>
<dbReference type="GO" id="GO:0005524">
    <property type="term" value="F:ATP binding"/>
    <property type="evidence" value="ECO:0007669"/>
    <property type="project" value="UniProtKB-UniRule"/>
</dbReference>
<dbReference type="Gene3D" id="3.30.110.30">
    <property type="entry name" value="C-terminal domain of ProRS"/>
    <property type="match status" value="1"/>
</dbReference>
<dbReference type="PANTHER" id="PTHR43382">
    <property type="entry name" value="PROLYL-TRNA SYNTHETASE"/>
    <property type="match status" value="1"/>
</dbReference>
<dbReference type="PROSITE" id="PS50862">
    <property type="entry name" value="AA_TRNA_LIGASE_II"/>
    <property type="match status" value="1"/>
</dbReference>
<dbReference type="EMBL" id="PFMC01000065">
    <property type="protein sequence ID" value="PIY94380.1"/>
    <property type="molecule type" value="Genomic_DNA"/>
</dbReference>
<dbReference type="InterPro" id="IPR004499">
    <property type="entry name" value="Pro-tRNA-ligase_IIa_arc-type"/>
</dbReference>
<keyword evidence="4 8" id="KW-0648">Protein biosynthesis</keyword>
<dbReference type="SMART" id="SM00946">
    <property type="entry name" value="ProRS-C_1"/>
    <property type="match status" value="1"/>
</dbReference>
<comment type="subcellular location">
    <subcellularLocation>
        <location evidence="8">Cytoplasm</location>
    </subcellularLocation>
</comment>
<dbReference type="Pfam" id="PF00587">
    <property type="entry name" value="tRNA-synt_2b"/>
    <property type="match status" value="1"/>
</dbReference>
<evidence type="ECO:0000256" key="8">
    <source>
        <dbReference type="HAMAP-Rule" id="MF_01571"/>
    </source>
</evidence>
<dbReference type="InterPro" id="IPR045864">
    <property type="entry name" value="aa-tRNA-synth_II/BPL/LPL"/>
</dbReference>
<evidence type="ECO:0000256" key="1">
    <source>
        <dbReference type="ARBA" id="ARBA00022598"/>
    </source>
</evidence>
<keyword evidence="3 8" id="KW-0067">ATP-binding</keyword>
<dbReference type="InterPro" id="IPR016061">
    <property type="entry name" value="Pro-tRNA_ligase_II_C"/>
</dbReference>
<dbReference type="Pfam" id="PF09180">
    <property type="entry name" value="ProRS-C_1"/>
    <property type="match status" value="1"/>
</dbReference>
<evidence type="ECO:0000256" key="7">
    <source>
        <dbReference type="ARBA" id="ARBA00060806"/>
    </source>
</evidence>
<sequence length="486" mass="56216">MSKITSRDENFAEWYLDVIREADLAESSPVRGSMIIKPHGYALWENTQKILDNEFKKRGTQNVYFPLLIPKSFLEKEAEHVEGFAKECAVVTHHRLEEKDGKLVPAGELDEPFVIRPTSETIIYDAFSKWIHSYRDLPLIINQWCNVMRWEMRPRLFLRTTEFLWQEGHTAHATRKEADEKTLEMLEVYREFVEEYLAISLIKGKKTESEKFPGAEYTSTIEAMMQDGKALQSGTSHMLAQNFAKSFDVSFLDENQKKQYVWQTSWGLSTRIIGALIMSHSDDKGFVLPPRIAPMQVVIIPIWSNADDKKSVFAEVQKIKTELEAIGIKYKVDEREGRPGFKYFEWERKGIPFRIEIGPKDIQKQSVVVVERLSGKKEFVSNKELSSYLKEGLEHMQTTLLENSKRFRLDNTREVSDYEEFKKVITKNPGFIFAHLCLDKTCEEKIKEETNASTRCIPFEGGLGNVGKCIYCKKNAPNKVLFAKAY</sequence>
<dbReference type="GO" id="GO:0006433">
    <property type="term" value="P:prolyl-tRNA aminoacylation"/>
    <property type="evidence" value="ECO:0007669"/>
    <property type="project" value="UniProtKB-UniRule"/>
</dbReference>
<dbReference type="FunFam" id="3.30.930.10:FF:000023">
    <property type="entry name" value="Proline--tRNA ligase"/>
    <property type="match status" value="1"/>
</dbReference>
<dbReference type="SUPFAM" id="SSF64586">
    <property type="entry name" value="C-terminal domain of ProRS"/>
    <property type="match status" value="1"/>
</dbReference>
<comment type="function">
    <text evidence="8">Catalyzes the attachment of proline to tRNA(Pro) in a two-step reaction: proline is first activated by ATP to form Pro-AMP and then transferred to the acceptor end of tRNA(Pro).</text>
</comment>
<dbReference type="SUPFAM" id="SSF52954">
    <property type="entry name" value="Class II aaRS ABD-related"/>
    <property type="match status" value="1"/>
</dbReference>
<keyword evidence="8" id="KW-0963">Cytoplasm</keyword>
<dbReference type="GO" id="GO:0004827">
    <property type="term" value="F:proline-tRNA ligase activity"/>
    <property type="evidence" value="ECO:0007669"/>
    <property type="project" value="UniProtKB-UniRule"/>
</dbReference>
<evidence type="ECO:0000256" key="6">
    <source>
        <dbReference type="ARBA" id="ARBA00047671"/>
    </source>
</evidence>
<dbReference type="AlphaFoldDB" id="A0A2M7RC90"/>
<dbReference type="Gene3D" id="3.30.930.10">
    <property type="entry name" value="Bira Bifunctional Protein, Domain 2"/>
    <property type="match status" value="1"/>
</dbReference>
<protein>
    <recommendedName>
        <fullName evidence="8">Proline--tRNA ligase</fullName>
        <ecNumber evidence="8">6.1.1.15</ecNumber>
    </recommendedName>
    <alternativeName>
        <fullName evidence="8">Prolyl-tRNA synthetase</fullName>
        <shortName evidence="8">ProRS</shortName>
    </alternativeName>
</protein>
<dbReference type="InterPro" id="IPR036621">
    <property type="entry name" value="Anticodon-bd_dom_sf"/>
</dbReference>
<comment type="subunit">
    <text evidence="8">Homodimer.</text>
</comment>
<keyword evidence="5 8" id="KW-0030">Aminoacyl-tRNA synthetase</keyword>
<evidence type="ECO:0000256" key="2">
    <source>
        <dbReference type="ARBA" id="ARBA00022741"/>
    </source>
</evidence>
<evidence type="ECO:0000256" key="5">
    <source>
        <dbReference type="ARBA" id="ARBA00023146"/>
    </source>
</evidence>
<evidence type="ECO:0000313" key="10">
    <source>
        <dbReference type="EMBL" id="PIY94380.1"/>
    </source>
</evidence>
<dbReference type="CDD" id="cd00862">
    <property type="entry name" value="ProRS_anticodon_zinc"/>
    <property type="match status" value="1"/>
</dbReference>
<feature type="domain" description="Aminoacyl-transfer RNA synthetases class-II family profile" evidence="9">
    <location>
        <begin position="31"/>
        <end position="289"/>
    </location>
</feature>
<evidence type="ECO:0000256" key="4">
    <source>
        <dbReference type="ARBA" id="ARBA00022917"/>
    </source>
</evidence>
<dbReference type="GO" id="GO:0005737">
    <property type="term" value="C:cytoplasm"/>
    <property type="evidence" value="ECO:0007669"/>
    <property type="project" value="UniProtKB-SubCell"/>
</dbReference>
<comment type="similarity">
    <text evidence="7 8">Belongs to the class-II aminoacyl-tRNA synthetase family. ProS type 3 subfamily.</text>
</comment>
<keyword evidence="2 8" id="KW-0547">Nucleotide-binding</keyword>
<accession>A0A2M7RC90</accession>
<proteinExistence type="inferred from homology"/>
<evidence type="ECO:0000313" key="11">
    <source>
        <dbReference type="Proteomes" id="UP000228689"/>
    </source>
</evidence>
<dbReference type="HAMAP" id="MF_01571">
    <property type="entry name" value="Pro_tRNA_synth_type3"/>
    <property type="match status" value="1"/>
</dbReference>
<gene>
    <name evidence="8" type="primary">proS</name>
    <name evidence="10" type="ORF">COY67_02580</name>
</gene>
<dbReference type="InterPro" id="IPR004154">
    <property type="entry name" value="Anticodon-bd"/>
</dbReference>
<dbReference type="InterPro" id="IPR002314">
    <property type="entry name" value="aa-tRNA-synt_IIb"/>
</dbReference>
<dbReference type="NCBIfam" id="TIGR00408">
    <property type="entry name" value="proS_fam_I"/>
    <property type="match status" value="1"/>
</dbReference>
<dbReference type="InterPro" id="IPR033721">
    <property type="entry name" value="ProRS_core_arch_euk"/>
</dbReference>
<dbReference type="CDD" id="cd00778">
    <property type="entry name" value="ProRS_core_arch_euk"/>
    <property type="match status" value="1"/>
</dbReference>
<comment type="domain">
    <text evidence="8">Consists of three domains: the N-terminal catalytic domain, the anticodon-binding domain and the C-terminal extension.</text>
</comment>
<comment type="caution">
    <text evidence="10">The sequence shown here is derived from an EMBL/GenBank/DDBJ whole genome shotgun (WGS) entry which is preliminary data.</text>
</comment>
<dbReference type="Gene3D" id="3.40.50.800">
    <property type="entry name" value="Anticodon-binding domain"/>
    <property type="match status" value="1"/>
</dbReference>
<keyword evidence="1 8" id="KW-0436">Ligase</keyword>
<dbReference type="Proteomes" id="UP000228689">
    <property type="component" value="Unassembled WGS sequence"/>
</dbReference>
<dbReference type="GO" id="GO:0017101">
    <property type="term" value="C:aminoacyl-tRNA synthetase multienzyme complex"/>
    <property type="evidence" value="ECO:0007669"/>
    <property type="project" value="TreeGrafter"/>
</dbReference>
<dbReference type="PANTHER" id="PTHR43382:SF2">
    <property type="entry name" value="BIFUNCTIONAL GLUTAMATE_PROLINE--TRNA LIGASE"/>
    <property type="match status" value="1"/>
</dbReference>
<evidence type="ECO:0000256" key="3">
    <source>
        <dbReference type="ARBA" id="ARBA00022840"/>
    </source>
</evidence>
<name>A0A2M7RC90_9BACT</name>
<dbReference type="InterPro" id="IPR017449">
    <property type="entry name" value="Pro-tRNA_synth_II"/>
</dbReference>
<dbReference type="InterPro" id="IPR006195">
    <property type="entry name" value="aa-tRNA-synth_II"/>
</dbReference>
<comment type="catalytic activity">
    <reaction evidence="6 8">
        <text>tRNA(Pro) + L-proline + ATP = L-prolyl-tRNA(Pro) + AMP + diphosphate</text>
        <dbReference type="Rhea" id="RHEA:14305"/>
        <dbReference type="Rhea" id="RHEA-COMP:9700"/>
        <dbReference type="Rhea" id="RHEA-COMP:9702"/>
        <dbReference type="ChEBI" id="CHEBI:30616"/>
        <dbReference type="ChEBI" id="CHEBI:33019"/>
        <dbReference type="ChEBI" id="CHEBI:60039"/>
        <dbReference type="ChEBI" id="CHEBI:78442"/>
        <dbReference type="ChEBI" id="CHEBI:78532"/>
        <dbReference type="ChEBI" id="CHEBI:456215"/>
        <dbReference type="EC" id="6.1.1.15"/>
    </reaction>
</comment>